<dbReference type="Proteomes" id="UP000829401">
    <property type="component" value="Chromosome"/>
</dbReference>
<keyword evidence="8" id="KW-1185">Reference proteome</keyword>
<dbReference type="Pfam" id="PF06723">
    <property type="entry name" value="MreB_Mbl"/>
    <property type="match status" value="1"/>
</dbReference>
<dbReference type="Gene3D" id="3.90.640.10">
    <property type="entry name" value="Actin, Chain A, domain 4"/>
    <property type="match status" value="1"/>
</dbReference>
<protein>
    <recommendedName>
        <fullName evidence="6">Cell shape-determining protein MreB</fullName>
    </recommendedName>
</protein>
<evidence type="ECO:0000256" key="4">
    <source>
        <dbReference type="ARBA" id="ARBA00022960"/>
    </source>
</evidence>
<evidence type="ECO:0000256" key="6">
    <source>
        <dbReference type="HAMAP-Rule" id="MF_02207"/>
    </source>
</evidence>
<dbReference type="OrthoDB" id="9768127at2"/>
<dbReference type="GO" id="GO:0000902">
    <property type="term" value="P:cell morphogenesis"/>
    <property type="evidence" value="ECO:0007669"/>
    <property type="project" value="InterPro"/>
</dbReference>
<dbReference type="GO" id="GO:0005737">
    <property type="term" value="C:cytoplasm"/>
    <property type="evidence" value="ECO:0007669"/>
    <property type="project" value="UniProtKB-SubCell"/>
</dbReference>
<evidence type="ECO:0000313" key="7">
    <source>
        <dbReference type="EMBL" id="UNO50222.1"/>
    </source>
</evidence>
<accession>A0A9E6ZIC0</accession>
<proteinExistence type="inferred from homology"/>
<comment type="subcellular location">
    <subcellularLocation>
        <location evidence="6">Cytoplasm</location>
    </subcellularLocation>
    <text evidence="6">Membrane-associated.</text>
</comment>
<dbReference type="SUPFAM" id="SSF53067">
    <property type="entry name" value="Actin-like ATPase domain"/>
    <property type="match status" value="2"/>
</dbReference>
<dbReference type="eggNOG" id="COG1077">
    <property type="taxonomic scope" value="Bacteria"/>
</dbReference>
<organism evidence="7 8">
    <name type="scientific">Alicyclobacillus acidoterrestris (strain ATCC 49025 / DSM 3922 / CIP 106132 / NCIMB 13137 / GD3B)</name>
    <dbReference type="NCBI Taxonomy" id="1356854"/>
    <lineage>
        <taxon>Bacteria</taxon>
        <taxon>Bacillati</taxon>
        <taxon>Bacillota</taxon>
        <taxon>Bacilli</taxon>
        <taxon>Bacillales</taxon>
        <taxon>Alicyclobacillaceae</taxon>
        <taxon>Alicyclobacillus</taxon>
    </lineage>
</organism>
<dbReference type="PANTHER" id="PTHR42749:SF1">
    <property type="entry name" value="CELL SHAPE-DETERMINING PROTEIN MREB"/>
    <property type="match status" value="1"/>
</dbReference>
<keyword evidence="4 6" id="KW-0133">Cell shape</keyword>
<gene>
    <name evidence="6" type="primary">mreB</name>
    <name evidence="7" type="ORF">K1I37_07040</name>
</gene>
<comment type="subunit">
    <text evidence="6">Forms polymers.</text>
</comment>
<dbReference type="PRINTS" id="PR01652">
    <property type="entry name" value="SHAPEPROTEIN"/>
</dbReference>
<evidence type="ECO:0000313" key="8">
    <source>
        <dbReference type="Proteomes" id="UP000829401"/>
    </source>
</evidence>
<dbReference type="STRING" id="1356854.N007_12610"/>
<dbReference type="AlphaFoldDB" id="T0BS21"/>
<evidence type="ECO:0000256" key="2">
    <source>
        <dbReference type="ARBA" id="ARBA00022741"/>
    </source>
</evidence>
<evidence type="ECO:0000256" key="3">
    <source>
        <dbReference type="ARBA" id="ARBA00022840"/>
    </source>
</evidence>
<dbReference type="GO" id="GO:0005524">
    <property type="term" value="F:ATP binding"/>
    <property type="evidence" value="ECO:0007669"/>
    <property type="project" value="UniProtKB-KW"/>
</dbReference>
<accession>T0BS21</accession>
<dbReference type="InterPro" id="IPR043129">
    <property type="entry name" value="ATPase_NBD"/>
</dbReference>
<dbReference type="GO" id="GO:0008360">
    <property type="term" value="P:regulation of cell shape"/>
    <property type="evidence" value="ECO:0007669"/>
    <property type="project" value="UniProtKB-UniRule"/>
</dbReference>
<dbReference type="Gene3D" id="3.30.420.40">
    <property type="match status" value="2"/>
</dbReference>
<dbReference type="RefSeq" id="WP_021297579.1">
    <property type="nucleotide sequence ID" value="NZ_AURB01000156.1"/>
</dbReference>
<keyword evidence="2 6" id="KW-0547">Nucleotide-binding</keyword>
<evidence type="ECO:0000256" key="5">
    <source>
        <dbReference type="ARBA" id="ARBA00023458"/>
    </source>
</evidence>
<dbReference type="KEGG" id="aaco:K1I37_07040"/>
<dbReference type="PANTHER" id="PTHR42749">
    <property type="entry name" value="CELL SHAPE-DETERMINING PROTEIN MREB"/>
    <property type="match status" value="1"/>
</dbReference>
<keyword evidence="3 6" id="KW-0067">ATP-binding</keyword>
<dbReference type="HAMAP" id="MF_02207">
    <property type="entry name" value="MreB"/>
    <property type="match status" value="1"/>
</dbReference>
<sequence length="330" mass="35176">MSMVIDFGTSRLRISTAPGADIVSEASVLARREDDTIVVGDEALKMVGRTPPSVEIVWPVVGGAIKDSQAAVLLLQKLVAKRFTRGLGLRMPITMALPAGLTSVERRGLEEVARAAGAKQVQFVDALVAAALGAGLAVDAPQGALVVDLGAGSTQVGLLSMRGVVSSQRLPQGMMAIDYEVVEAIRRDQGFAVGLQSVQQVKHQLGEDGLETFRLIGRNMATGLPGEVEVKREMFEAPMISYCDQIVEFIRSTIESCPPELVGDIMDHGAVLVGGGANSALIRREIESRVEVPVAVAENPDDAVVLGLEKMTEHSSHNWRNKAKSFLRTS</sequence>
<dbReference type="InterPro" id="IPR056546">
    <property type="entry name" value="MreB_MamK-like"/>
</dbReference>
<reference evidence="8" key="1">
    <citation type="journal article" date="2022" name="G3 (Bethesda)">
        <title>Unveiling the complete genome sequence of Alicyclobacillus acidoterrestris DSM 3922T, a taint-producing strain.</title>
        <authorList>
            <person name="Leonardo I.C."/>
            <person name="Barreto Crespo M.T."/>
            <person name="Gaspar F.B."/>
        </authorList>
    </citation>
    <scope>NUCLEOTIDE SEQUENCE [LARGE SCALE GENOMIC DNA]</scope>
    <source>
        <strain evidence="8">DSM 3922</strain>
    </source>
</reference>
<comment type="function">
    <text evidence="6">Forms membrane-associated dynamic filaments that are essential for cell shape determination. Acts by regulating cell wall synthesis and cell elongation, and thus cell shape. A feedback loop between cell geometry and MreB localization may maintain elongated cell shape by targeting cell wall growth to regions of negative cell wall curvature.</text>
</comment>
<comment type="similarity">
    <text evidence="5 6">Belongs to the FtsA/MreB family.</text>
</comment>
<feature type="binding site" evidence="6">
    <location>
        <begin position="151"/>
        <end position="153"/>
    </location>
    <ligand>
        <name>ATP</name>
        <dbReference type="ChEBI" id="CHEBI:30616"/>
    </ligand>
</feature>
<comment type="caution">
    <text evidence="6">Lacks conserved residue(s) required for the propagation of feature annotation.</text>
</comment>
<dbReference type="InterPro" id="IPR004753">
    <property type="entry name" value="MreB"/>
</dbReference>
<name>T0BS21_ALIAG</name>
<dbReference type="EMBL" id="CP080467">
    <property type="protein sequence ID" value="UNO50222.1"/>
    <property type="molecule type" value="Genomic_DNA"/>
</dbReference>
<evidence type="ECO:0000256" key="1">
    <source>
        <dbReference type="ARBA" id="ARBA00022490"/>
    </source>
</evidence>
<keyword evidence="1 6" id="KW-0963">Cytoplasm</keyword>